<dbReference type="AlphaFoldDB" id="A0A4C1T7W5"/>
<organism evidence="1 2">
    <name type="scientific">Eumeta variegata</name>
    <name type="common">Bagworm moth</name>
    <name type="synonym">Eumeta japonica</name>
    <dbReference type="NCBI Taxonomy" id="151549"/>
    <lineage>
        <taxon>Eukaryota</taxon>
        <taxon>Metazoa</taxon>
        <taxon>Ecdysozoa</taxon>
        <taxon>Arthropoda</taxon>
        <taxon>Hexapoda</taxon>
        <taxon>Insecta</taxon>
        <taxon>Pterygota</taxon>
        <taxon>Neoptera</taxon>
        <taxon>Endopterygota</taxon>
        <taxon>Lepidoptera</taxon>
        <taxon>Glossata</taxon>
        <taxon>Ditrysia</taxon>
        <taxon>Tineoidea</taxon>
        <taxon>Psychidae</taxon>
        <taxon>Oiketicinae</taxon>
        <taxon>Eumeta</taxon>
    </lineage>
</organism>
<dbReference type="Proteomes" id="UP000299102">
    <property type="component" value="Unassembled WGS sequence"/>
</dbReference>
<evidence type="ECO:0000313" key="2">
    <source>
        <dbReference type="Proteomes" id="UP000299102"/>
    </source>
</evidence>
<name>A0A4C1T7W5_EUMVA</name>
<protein>
    <submittedName>
        <fullName evidence="1">Uncharacterized protein</fullName>
    </submittedName>
</protein>
<dbReference type="EMBL" id="BGZK01004553">
    <property type="protein sequence ID" value="GBP09640.1"/>
    <property type="molecule type" value="Genomic_DNA"/>
</dbReference>
<accession>A0A4C1T7W5</accession>
<reference evidence="1 2" key="1">
    <citation type="journal article" date="2019" name="Commun. Biol.">
        <title>The bagworm genome reveals a unique fibroin gene that provides high tensile strength.</title>
        <authorList>
            <person name="Kono N."/>
            <person name="Nakamura H."/>
            <person name="Ohtoshi R."/>
            <person name="Tomita M."/>
            <person name="Numata K."/>
            <person name="Arakawa K."/>
        </authorList>
    </citation>
    <scope>NUCLEOTIDE SEQUENCE [LARGE SCALE GENOMIC DNA]</scope>
</reference>
<keyword evidence="2" id="KW-1185">Reference proteome</keyword>
<proteinExistence type="predicted"/>
<evidence type="ECO:0000313" key="1">
    <source>
        <dbReference type="EMBL" id="GBP09640.1"/>
    </source>
</evidence>
<sequence>MEEEGTPEPSRTARYATAEALTSCLYSMVVIELLHVRAAVNLATAHIDHSDQGYLFSSHAHHEYVGVFWFCSHLDQVTNGLYDNSSA</sequence>
<comment type="caution">
    <text evidence="1">The sequence shown here is derived from an EMBL/GenBank/DDBJ whole genome shotgun (WGS) entry which is preliminary data.</text>
</comment>
<gene>
    <name evidence="1" type="ORF">EVAR_96209_1</name>
</gene>